<comment type="similarity">
    <text evidence="7">Belongs to the major facilitator superfamily.</text>
</comment>
<dbReference type="SMART" id="SM00904">
    <property type="entry name" value="Flavokinase"/>
    <property type="match status" value="1"/>
</dbReference>
<feature type="transmembrane region" description="Helical" evidence="33">
    <location>
        <begin position="129"/>
        <end position="148"/>
    </location>
</feature>
<dbReference type="InterPro" id="IPR011701">
    <property type="entry name" value="MFS"/>
</dbReference>
<feature type="transmembrane region" description="Helical" evidence="33">
    <location>
        <begin position="169"/>
        <end position="188"/>
    </location>
</feature>
<evidence type="ECO:0000256" key="27">
    <source>
        <dbReference type="ARBA" id="ARBA00023163"/>
    </source>
</evidence>
<keyword evidence="16 33" id="KW-0812">Transmembrane</keyword>
<comment type="subcellular location">
    <subcellularLocation>
        <location evidence="5">Cell membrane</location>
        <topology evidence="5">Multi-pass membrane protein</topology>
    </subcellularLocation>
    <subcellularLocation>
        <location evidence="4">Nucleus</location>
    </subcellularLocation>
</comment>
<dbReference type="FunFam" id="1.20.1250.20:FF:000082">
    <property type="entry name" value="MFS multidrug transporter, putative"/>
    <property type="match status" value="1"/>
</dbReference>
<dbReference type="CDD" id="cd17323">
    <property type="entry name" value="MFS_Tpo1_MDR_like"/>
    <property type="match status" value="1"/>
</dbReference>
<keyword evidence="20" id="KW-0862">Zinc</keyword>
<organism evidence="36 37">
    <name type="scientific">Aspergillus lentulus</name>
    <dbReference type="NCBI Taxonomy" id="293939"/>
    <lineage>
        <taxon>Eukaryota</taxon>
        <taxon>Fungi</taxon>
        <taxon>Dikarya</taxon>
        <taxon>Ascomycota</taxon>
        <taxon>Pezizomycotina</taxon>
        <taxon>Eurotiomycetes</taxon>
        <taxon>Eurotiomycetidae</taxon>
        <taxon>Eurotiales</taxon>
        <taxon>Aspergillaceae</taxon>
        <taxon>Aspergillus</taxon>
        <taxon>Aspergillus subgen. Fumigati</taxon>
    </lineage>
</organism>
<evidence type="ECO:0000259" key="35">
    <source>
        <dbReference type="PROSITE" id="PS50850"/>
    </source>
</evidence>
<feature type="transmembrane region" description="Helical" evidence="33">
    <location>
        <begin position="404"/>
        <end position="423"/>
    </location>
</feature>
<feature type="transmembrane region" description="Helical" evidence="33">
    <location>
        <begin position="478"/>
        <end position="502"/>
    </location>
</feature>
<evidence type="ECO:0000256" key="19">
    <source>
        <dbReference type="ARBA" id="ARBA00022777"/>
    </source>
</evidence>
<comment type="catalytic activity">
    <reaction evidence="31">
        <text>riboflavin + ATP = FMN + ADP + H(+)</text>
        <dbReference type="Rhea" id="RHEA:14357"/>
        <dbReference type="ChEBI" id="CHEBI:15378"/>
        <dbReference type="ChEBI" id="CHEBI:30616"/>
        <dbReference type="ChEBI" id="CHEBI:57986"/>
        <dbReference type="ChEBI" id="CHEBI:58210"/>
        <dbReference type="ChEBI" id="CHEBI:456216"/>
        <dbReference type="EC" id="2.7.1.26"/>
    </reaction>
</comment>
<dbReference type="InterPro" id="IPR056751">
    <property type="entry name" value="PAS_13"/>
</dbReference>
<evidence type="ECO:0000256" key="9">
    <source>
        <dbReference type="ARBA" id="ARBA00010855"/>
    </source>
</evidence>
<evidence type="ECO:0000259" key="34">
    <source>
        <dbReference type="PROSITE" id="PS50048"/>
    </source>
</evidence>
<evidence type="ECO:0000256" key="4">
    <source>
        <dbReference type="ARBA" id="ARBA00004123"/>
    </source>
</evidence>
<evidence type="ECO:0000256" key="14">
    <source>
        <dbReference type="ARBA" id="ARBA00022643"/>
    </source>
</evidence>
<feature type="region of interest" description="Disordered" evidence="32">
    <location>
        <begin position="1265"/>
        <end position="1286"/>
    </location>
</feature>
<protein>
    <recommendedName>
        <fullName evidence="11">Riboflavin kinase</fullName>
        <ecNumber evidence="10">2.7.1.26</ecNumber>
    </recommendedName>
    <alternativeName>
        <fullName evidence="29">Flavin mononucleotide kinase 1</fullName>
    </alternativeName>
    <alternativeName>
        <fullName evidence="30">Transcription activator of gluconeogenesis acuK</fullName>
    </alternativeName>
</protein>
<dbReference type="GO" id="GO:0000977">
    <property type="term" value="F:RNA polymerase II transcription regulatory region sequence-specific DNA binding"/>
    <property type="evidence" value="ECO:0007669"/>
    <property type="project" value="TreeGrafter"/>
</dbReference>
<dbReference type="FunFam" id="2.40.30.30:FF:000008">
    <property type="entry name" value="Riboflavin kinase"/>
    <property type="match status" value="1"/>
</dbReference>
<evidence type="ECO:0000256" key="6">
    <source>
        <dbReference type="ARBA" id="ARBA00005201"/>
    </source>
</evidence>
<dbReference type="FunFam" id="1.20.1720.10:FF:000063">
    <property type="entry name" value="MFS multidrug transporter, putative (AFU_orthologue AFUA_2G05840)"/>
    <property type="match status" value="1"/>
</dbReference>
<evidence type="ECO:0000256" key="24">
    <source>
        <dbReference type="ARBA" id="ARBA00023015"/>
    </source>
</evidence>
<keyword evidence="25" id="KW-0238">DNA-binding</keyword>
<dbReference type="Proteomes" id="UP000051487">
    <property type="component" value="Unassembled WGS sequence"/>
</dbReference>
<keyword evidence="13" id="KW-0285">Flavoprotein</keyword>
<dbReference type="Pfam" id="PF07690">
    <property type="entry name" value="MFS_1"/>
    <property type="match status" value="1"/>
</dbReference>
<dbReference type="GO" id="GO:0008531">
    <property type="term" value="F:riboflavin kinase activity"/>
    <property type="evidence" value="ECO:0007669"/>
    <property type="project" value="UniProtKB-EC"/>
</dbReference>
<reference evidence="36 37" key="1">
    <citation type="submission" date="2015-11" db="EMBL/GenBank/DDBJ databases">
        <title>Aspergillus lentulus strain IFM 54703T.</title>
        <authorList>
            <person name="Kusuya Y."/>
            <person name="Sakai K."/>
            <person name="Kamei K."/>
            <person name="Takahashi H."/>
            <person name="Yaguchi T."/>
        </authorList>
    </citation>
    <scope>NUCLEOTIDE SEQUENCE [LARGE SCALE GENOMIC DNA]</scope>
    <source>
        <strain evidence="36 37">IFM 54703</strain>
    </source>
</reference>
<feature type="transmembrane region" description="Helical" evidence="33">
    <location>
        <begin position="200"/>
        <end position="218"/>
    </location>
</feature>
<feature type="region of interest" description="Disordered" evidence="32">
    <location>
        <begin position="89"/>
        <end position="114"/>
    </location>
</feature>
<evidence type="ECO:0000256" key="18">
    <source>
        <dbReference type="ARBA" id="ARBA00022741"/>
    </source>
</evidence>
<dbReference type="GO" id="GO:0008270">
    <property type="term" value="F:zinc ion binding"/>
    <property type="evidence" value="ECO:0007669"/>
    <property type="project" value="InterPro"/>
</dbReference>
<dbReference type="Gene3D" id="1.20.1250.20">
    <property type="entry name" value="MFS general substrate transporter like domains"/>
    <property type="match status" value="1"/>
</dbReference>
<dbReference type="PROSITE" id="PS50048">
    <property type="entry name" value="ZN2_CY6_FUNGAL_2"/>
    <property type="match status" value="1"/>
</dbReference>
<dbReference type="InterPro" id="IPR050335">
    <property type="entry name" value="ERT1_acuK_gluconeogen_tf"/>
</dbReference>
<dbReference type="GO" id="GO:0005524">
    <property type="term" value="F:ATP binding"/>
    <property type="evidence" value="ECO:0007669"/>
    <property type="project" value="UniProtKB-KW"/>
</dbReference>
<proteinExistence type="inferred from homology"/>
<evidence type="ECO:0000256" key="5">
    <source>
        <dbReference type="ARBA" id="ARBA00004651"/>
    </source>
</evidence>
<dbReference type="EMBL" id="BCLY01000008">
    <property type="protein sequence ID" value="GAQ06988.1"/>
    <property type="molecule type" value="Genomic_DNA"/>
</dbReference>
<keyword evidence="18" id="KW-0547">Nucleotide-binding</keyword>
<feature type="compositionally biased region" description="Polar residues" evidence="32">
    <location>
        <begin position="1120"/>
        <end position="1146"/>
    </location>
</feature>
<keyword evidence="22" id="KW-0460">Magnesium</keyword>
<evidence type="ECO:0000256" key="11">
    <source>
        <dbReference type="ARBA" id="ARBA00017394"/>
    </source>
</evidence>
<comment type="similarity">
    <text evidence="8">Belongs to the flavokinase family.</text>
</comment>
<dbReference type="EC" id="2.7.1.26" evidence="10"/>
<dbReference type="GO" id="GO:0009267">
    <property type="term" value="P:cellular response to starvation"/>
    <property type="evidence" value="ECO:0007669"/>
    <property type="project" value="TreeGrafter"/>
</dbReference>
<feature type="domain" description="Zn(2)-C6 fungal-type" evidence="34">
    <location>
        <begin position="645"/>
        <end position="674"/>
    </location>
</feature>
<keyword evidence="26 33" id="KW-0472">Membrane</keyword>
<evidence type="ECO:0000256" key="31">
    <source>
        <dbReference type="ARBA" id="ARBA00047880"/>
    </source>
</evidence>
<dbReference type="SUPFAM" id="SSF57701">
    <property type="entry name" value="Zn2/Cys6 DNA-binding domain"/>
    <property type="match status" value="1"/>
</dbReference>
<keyword evidence="14" id="KW-0288">FMN</keyword>
<feature type="region of interest" description="Disordered" evidence="32">
    <location>
        <begin position="712"/>
        <end position="805"/>
    </location>
</feature>
<evidence type="ECO:0000256" key="20">
    <source>
        <dbReference type="ARBA" id="ARBA00022833"/>
    </source>
</evidence>
<dbReference type="PROSITE" id="PS00216">
    <property type="entry name" value="SUGAR_TRANSPORT_1"/>
    <property type="match status" value="1"/>
</dbReference>
<evidence type="ECO:0000256" key="10">
    <source>
        <dbReference type="ARBA" id="ARBA00012105"/>
    </source>
</evidence>
<dbReference type="GO" id="GO:0000981">
    <property type="term" value="F:DNA-binding transcription factor activity, RNA polymerase II-specific"/>
    <property type="evidence" value="ECO:0007669"/>
    <property type="project" value="InterPro"/>
</dbReference>
<evidence type="ECO:0000256" key="32">
    <source>
        <dbReference type="SAM" id="MobiDB-lite"/>
    </source>
</evidence>
<keyword evidence="12" id="KW-0312">Gluconeogenesis</keyword>
<comment type="cofactor">
    <cofactor evidence="1">
        <name>Mg(2+)</name>
        <dbReference type="ChEBI" id="CHEBI:18420"/>
    </cofactor>
</comment>
<dbReference type="Gene3D" id="2.40.30.30">
    <property type="entry name" value="Riboflavin kinase-like"/>
    <property type="match status" value="1"/>
</dbReference>
<dbReference type="InterPro" id="IPR001138">
    <property type="entry name" value="Zn2Cys6_DnaBD"/>
</dbReference>
<dbReference type="GO" id="GO:0022857">
    <property type="term" value="F:transmembrane transporter activity"/>
    <property type="evidence" value="ECO:0007669"/>
    <property type="project" value="InterPro"/>
</dbReference>
<dbReference type="Gene3D" id="4.10.240.10">
    <property type="entry name" value="Zn(2)-C6 fungal-type DNA-binding domain"/>
    <property type="match status" value="1"/>
</dbReference>
<feature type="transmembrane region" description="Helical" evidence="33">
    <location>
        <begin position="357"/>
        <end position="384"/>
    </location>
</feature>
<evidence type="ECO:0000313" key="36">
    <source>
        <dbReference type="EMBL" id="GAQ06988.1"/>
    </source>
</evidence>
<evidence type="ECO:0000313" key="37">
    <source>
        <dbReference type="Proteomes" id="UP000051487"/>
    </source>
</evidence>
<evidence type="ECO:0000256" key="23">
    <source>
        <dbReference type="ARBA" id="ARBA00022989"/>
    </source>
</evidence>
<evidence type="ECO:0000256" key="13">
    <source>
        <dbReference type="ARBA" id="ARBA00022630"/>
    </source>
</evidence>
<evidence type="ECO:0000256" key="1">
    <source>
        <dbReference type="ARBA" id="ARBA00001946"/>
    </source>
</evidence>
<feature type="region of interest" description="Disordered" evidence="32">
    <location>
        <begin position="935"/>
        <end position="956"/>
    </location>
</feature>
<sequence>MSPIQQTDSVSTTEKPKSPVDGDSSSDKSTEKAREQDTERGEESGRTFAPINASAAPNNERLQKLQRTTSSTIERSWSLNDGYSCHTVDEEAEDKSNQPGEAAEGDEFVVGWDDNDPMNPRNMNKFRRWLIVVICSSGSLCVTASRTCTSSMYTSTYGQLMKDLDCSQIVATLGLSFFIWGLGIGPLFLAPLSEFYGRKWIYIVSFTFFLIWLIPCAVAQNIQTMIVSRFFNGLAGSAFLSVAGGTVGDLFDRHELSAPMMLYTASPFIGPEVGPLVGGFINQFTTWRWTFYVLLIWSGVLLGSIILFVPETYHPVLLRRKAQKLRKETGDDRWKAPIERMNRSVARTILRSTYRPWLLLALEPMCLNLCIFSAILLGILYLFFGAFQLVFGNVYGFELWQRGLSFLGLFVGMVFAILSDPFWRRVYVRLEKEHEKAVGKSDDFQPEWRLPPAILGGPLVTIGLFIFAWTIYRHVHWIVPLIGSAFFGAGTILVYSGVFTFLVDAYPTYAASALAANSFARSTFGGVFPLFGNQTFNLDTLRSVSFAARLASKNYARLVTEKEEPEVTSDSRRLLTHANVDMKSEDNGSASALAGDHGGVDQDTPDAGDRTEHAKHKTNGATENAPKSANAKDPSRPRRKKARRACFACQRAHLTCGDERPCQRCIKRGLQDACHDGVRKKAKYLHDAPDGALMPGVGGNFYNNAMRNNLPLSRNGANTVNTSSQQNSGSNYYPTPQSNSYNVYQDTPLTQNSFTSQSPVSPTFNMKTTPTARSNSLSSAVNQQPPNTTVSGATQSQNPFAGPFFDPSDPALFNFDLSSMNFENRYGALEFGMLGHMATGAGDSPTDSATQRGSIGRSGSTQYSTTPITGAPGFGESPGNQQPFIFGNDPLLNEWPNSQAPNQGHLNVSGVYPQGGMMHMAKSDAPHAFAIESGPASFSSPSATTSPHINSGYDDSSLSNTVVNKSNGLTANGQRPTITTPSLKHQSLQFGVKRRQRNPSTVYESVKEPYAYTNRFHNLTAFIQRRFTPQKTLQIAKALASIRPSFIATTKTLNRDDLIFMEKCFQRTLWEYEDFINACGTPTIVCRRTGEIAAVGKEFSILTGWKKDVLLGKEPNLNVNTGGASVPGSGTTSRGSFTPRSSTLENATPGRPQPVFLAELLDDDSVVEFYEDFARLAFGDSRGSVMTTCKLLKYKTKEDMELAQSDDNQRWNNHLRKGGIAGEAGMNQLGFKDGKVECAYCWTVKRDVFDIPMLIVMNTNLAMRPDGPRDPVAGPDSGPEQPYPVRLSGPVIKGFGRGSKELGIPTANIPAEGLAEYPDLQVGVYYGVVALDPAKFQYQEGQGEDSTSSTAGAAILPAVLSIGYNPFYKNKTKSIEIHIMPPLSSPSPTAEGAGEAGQVKFHKLPDFYGTQLKLLILGYIRPEYDYVSLEALIEDIRVDCEVARKSLQRPAYACYIDGDEKECSDVVREQRRWLVNF</sequence>
<evidence type="ECO:0000256" key="15">
    <source>
        <dbReference type="ARBA" id="ARBA00022679"/>
    </source>
</evidence>
<evidence type="ECO:0000256" key="17">
    <source>
        <dbReference type="ARBA" id="ARBA00022723"/>
    </source>
</evidence>
<feature type="compositionally biased region" description="Polar residues" evidence="32">
    <location>
        <begin position="895"/>
        <end position="906"/>
    </location>
</feature>
<keyword evidence="21" id="KW-0067">ATP-binding</keyword>
<feature type="domain" description="Major facilitator superfamily (MFS) profile" evidence="35">
    <location>
        <begin position="131"/>
        <end position="563"/>
    </location>
</feature>
<dbReference type="InterPro" id="IPR036864">
    <property type="entry name" value="Zn2-C6_fun-type_DNA-bd_sf"/>
</dbReference>
<keyword evidence="17" id="KW-0479">Metal-binding</keyword>
<dbReference type="GO" id="GO:0005634">
    <property type="term" value="C:nucleus"/>
    <property type="evidence" value="ECO:0007669"/>
    <property type="project" value="UniProtKB-SubCell"/>
</dbReference>
<evidence type="ECO:0000256" key="22">
    <source>
        <dbReference type="ARBA" id="ARBA00022842"/>
    </source>
</evidence>
<feature type="compositionally biased region" description="Low complexity" evidence="32">
    <location>
        <begin position="935"/>
        <end position="947"/>
    </location>
</feature>
<dbReference type="SUPFAM" id="SSF82114">
    <property type="entry name" value="Riboflavin kinase-like"/>
    <property type="match status" value="1"/>
</dbReference>
<evidence type="ECO:0000256" key="33">
    <source>
        <dbReference type="SAM" id="Phobius"/>
    </source>
</evidence>
<evidence type="ECO:0000256" key="25">
    <source>
        <dbReference type="ARBA" id="ARBA00023125"/>
    </source>
</evidence>
<name>A0AAN4PIS3_ASPLE</name>
<dbReference type="PROSITE" id="PS50850">
    <property type="entry name" value="MFS"/>
    <property type="match status" value="1"/>
</dbReference>
<dbReference type="GO" id="GO:0006094">
    <property type="term" value="P:gluconeogenesis"/>
    <property type="evidence" value="ECO:0007669"/>
    <property type="project" value="UniProtKB-KW"/>
</dbReference>
<evidence type="ECO:0000256" key="26">
    <source>
        <dbReference type="ARBA" id="ARBA00023136"/>
    </source>
</evidence>
<feature type="region of interest" description="Disordered" evidence="32">
    <location>
        <begin position="1120"/>
        <end position="1151"/>
    </location>
</feature>
<feature type="compositionally biased region" description="Basic and acidic residues" evidence="32">
    <location>
        <begin position="14"/>
        <end position="45"/>
    </location>
</feature>
<feature type="transmembrane region" description="Helical" evidence="33">
    <location>
        <begin position="289"/>
        <end position="310"/>
    </location>
</feature>
<feature type="transmembrane region" description="Helical" evidence="33">
    <location>
        <begin position="230"/>
        <end position="251"/>
    </location>
</feature>
<evidence type="ECO:0000256" key="12">
    <source>
        <dbReference type="ARBA" id="ARBA00022432"/>
    </source>
</evidence>
<dbReference type="PANTHER" id="PTHR47659">
    <property type="entry name" value="ZN(II)2CYS6 TRANSCRIPTION FACTOR (EUROFUNG)-RELATED"/>
    <property type="match status" value="1"/>
</dbReference>
<dbReference type="InterPro" id="IPR036259">
    <property type="entry name" value="MFS_trans_sf"/>
</dbReference>
<evidence type="ECO:0000256" key="16">
    <source>
        <dbReference type="ARBA" id="ARBA00022692"/>
    </source>
</evidence>
<keyword evidence="23 33" id="KW-1133">Transmembrane helix</keyword>
<dbReference type="Pfam" id="PF24990">
    <property type="entry name" value="PAS_13"/>
    <property type="match status" value="1"/>
</dbReference>
<evidence type="ECO:0000256" key="30">
    <source>
        <dbReference type="ARBA" id="ARBA00040750"/>
    </source>
</evidence>
<evidence type="ECO:0000256" key="21">
    <source>
        <dbReference type="ARBA" id="ARBA00022840"/>
    </source>
</evidence>
<dbReference type="PANTHER" id="PTHR47659:SF1">
    <property type="entry name" value="TRANSCRIPTION ACTIVATOR OF GLUCONEOGENESIS ERT1"/>
    <property type="match status" value="1"/>
</dbReference>
<comment type="similarity">
    <text evidence="9">Belongs to the ERT1/acuK family.</text>
</comment>
<dbReference type="CDD" id="cd00067">
    <property type="entry name" value="GAL4"/>
    <property type="match status" value="1"/>
</dbReference>
<evidence type="ECO:0000256" key="29">
    <source>
        <dbReference type="ARBA" id="ARBA00029960"/>
    </source>
</evidence>
<dbReference type="Pfam" id="PF01687">
    <property type="entry name" value="Flavokinase"/>
    <property type="match status" value="1"/>
</dbReference>
<feature type="transmembrane region" description="Helical" evidence="33">
    <location>
        <begin position="453"/>
        <end position="472"/>
    </location>
</feature>
<comment type="cofactor">
    <cofactor evidence="2">
        <name>Zn(2+)</name>
        <dbReference type="ChEBI" id="CHEBI:29105"/>
    </cofactor>
</comment>
<dbReference type="GO" id="GO:0005886">
    <property type="term" value="C:plasma membrane"/>
    <property type="evidence" value="ECO:0007669"/>
    <property type="project" value="UniProtKB-SubCell"/>
</dbReference>
<dbReference type="SMART" id="SM00066">
    <property type="entry name" value="GAL4"/>
    <property type="match status" value="1"/>
</dbReference>
<feature type="compositionally biased region" description="Polar residues" evidence="32">
    <location>
        <begin position="1"/>
        <end position="13"/>
    </location>
</feature>
<comment type="function">
    <text evidence="3">Catalyzes the phosphorylation of riboflavin (vitamin B2) to form flavin mononucleotide (FMN) coenzyme.</text>
</comment>
<comment type="caution">
    <text evidence="36">The sequence shown here is derived from an EMBL/GenBank/DDBJ whole genome shotgun (WGS) entry which is preliminary data.</text>
</comment>
<accession>A0AAN4PIS3</accession>
<keyword evidence="19" id="KW-0418">Kinase</keyword>
<dbReference type="SUPFAM" id="SSF103473">
    <property type="entry name" value="MFS general substrate transporter"/>
    <property type="match status" value="1"/>
</dbReference>
<keyword evidence="27" id="KW-0804">Transcription</keyword>
<evidence type="ECO:0000256" key="7">
    <source>
        <dbReference type="ARBA" id="ARBA00008335"/>
    </source>
</evidence>
<feature type="region of interest" description="Disordered" evidence="32">
    <location>
        <begin position="842"/>
        <end position="908"/>
    </location>
</feature>
<dbReference type="InterPro" id="IPR015865">
    <property type="entry name" value="Riboflavin_kinase_bac/euk"/>
</dbReference>
<keyword evidence="28" id="KW-0539">Nucleus</keyword>
<dbReference type="GO" id="GO:0009231">
    <property type="term" value="P:riboflavin biosynthetic process"/>
    <property type="evidence" value="ECO:0007669"/>
    <property type="project" value="InterPro"/>
</dbReference>
<keyword evidence="24" id="KW-0805">Transcription regulation</keyword>
<evidence type="ECO:0000256" key="2">
    <source>
        <dbReference type="ARBA" id="ARBA00001947"/>
    </source>
</evidence>
<comment type="pathway">
    <text evidence="6">Cofactor biosynthesis; FMN biosynthesis; FMN from riboflavin (ATP route): step 1/1.</text>
</comment>
<evidence type="ECO:0000256" key="28">
    <source>
        <dbReference type="ARBA" id="ARBA00023242"/>
    </source>
</evidence>
<gene>
    <name evidence="36" type="ORF">ALT_4309</name>
</gene>
<dbReference type="InterPro" id="IPR023465">
    <property type="entry name" value="Riboflavin_kinase_dom_sf"/>
</dbReference>
<feature type="region of interest" description="Disordered" evidence="32">
    <location>
        <begin position="580"/>
        <end position="639"/>
    </location>
</feature>
<dbReference type="InterPro" id="IPR005829">
    <property type="entry name" value="Sugar_transporter_CS"/>
</dbReference>
<feature type="region of interest" description="Disordered" evidence="32">
    <location>
        <begin position="1"/>
        <end position="73"/>
    </location>
</feature>
<feature type="compositionally biased region" description="Polar residues" evidence="32">
    <location>
        <begin position="845"/>
        <end position="868"/>
    </location>
</feature>
<dbReference type="InterPro" id="IPR020846">
    <property type="entry name" value="MFS_dom"/>
</dbReference>
<keyword evidence="15" id="KW-0808">Transferase</keyword>
<evidence type="ECO:0000256" key="8">
    <source>
        <dbReference type="ARBA" id="ARBA00010108"/>
    </source>
</evidence>
<feature type="compositionally biased region" description="Polar residues" evidence="32">
    <location>
        <begin position="712"/>
        <end position="799"/>
    </location>
</feature>
<evidence type="ECO:0000256" key="3">
    <source>
        <dbReference type="ARBA" id="ARBA00003572"/>
    </source>
</evidence>